<dbReference type="Pfam" id="PF03466">
    <property type="entry name" value="LysR_substrate"/>
    <property type="match status" value="1"/>
</dbReference>
<sequence length="306" mass="34427">MNLREYQYVLKVAQLRNMTKAAEALFITQPSLSHYIARVEEELGVQLFNRLTTPLSLTPAGEKYVETARMILELDSNMKKELTEIAKGKKGVITLGMSHARASFFLPYFLPAFRKKYPGIEVKTVENRSDLLEEAVAKGRCDLGILPFPTTGKQKMDQEVIFREELLLVSGQPLKEAKEGKGGSQYVDLGDLGDCTFSLLRKGHGIRTAVDVLFGKYGLHPRKIFETTSNETAYRLASVGMGLAIVPETTIVLSGAVEKPYLYSISPEGMHWEIGAVFLKRELLTNAQKDLIQLLQEIFSHWERHF</sequence>
<dbReference type="CDD" id="cd05466">
    <property type="entry name" value="PBP2_LTTR_substrate"/>
    <property type="match status" value="1"/>
</dbReference>
<evidence type="ECO:0000256" key="4">
    <source>
        <dbReference type="ARBA" id="ARBA00023163"/>
    </source>
</evidence>
<evidence type="ECO:0000256" key="2">
    <source>
        <dbReference type="ARBA" id="ARBA00023015"/>
    </source>
</evidence>
<dbReference type="GO" id="GO:0005829">
    <property type="term" value="C:cytosol"/>
    <property type="evidence" value="ECO:0007669"/>
    <property type="project" value="TreeGrafter"/>
</dbReference>
<evidence type="ECO:0000256" key="3">
    <source>
        <dbReference type="ARBA" id="ARBA00023125"/>
    </source>
</evidence>
<protein>
    <submittedName>
        <fullName evidence="6">LysR family transcriptional regulator</fullName>
    </submittedName>
</protein>
<reference evidence="6" key="2">
    <citation type="submission" date="2021-04" db="EMBL/GenBank/DDBJ databases">
        <authorList>
            <person name="Gilroy R."/>
        </authorList>
    </citation>
    <scope>NUCLEOTIDE SEQUENCE</scope>
    <source>
        <strain evidence="6">CHK188-4685</strain>
    </source>
</reference>
<name>A0A9D2L9P9_9FIRM</name>
<accession>A0A9D2L9P9</accession>
<keyword evidence="3" id="KW-0238">DNA-binding</keyword>
<dbReference type="FunFam" id="1.10.10.10:FF:000001">
    <property type="entry name" value="LysR family transcriptional regulator"/>
    <property type="match status" value="1"/>
</dbReference>
<comment type="caution">
    <text evidence="6">The sequence shown here is derived from an EMBL/GenBank/DDBJ whole genome shotgun (WGS) entry which is preliminary data.</text>
</comment>
<dbReference type="InterPro" id="IPR000847">
    <property type="entry name" value="LysR_HTH_N"/>
</dbReference>
<dbReference type="Pfam" id="PF00126">
    <property type="entry name" value="HTH_1"/>
    <property type="match status" value="1"/>
</dbReference>
<organism evidence="6 7">
    <name type="scientific">Candidatus Enterocloster faecavium</name>
    <dbReference type="NCBI Taxonomy" id="2838560"/>
    <lineage>
        <taxon>Bacteria</taxon>
        <taxon>Bacillati</taxon>
        <taxon>Bacillota</taxon>
        <taxon>Clostridia</taxon>
        <taxon>Lachnospirales</taxon>
        <taxon>Lachnospiraceae</taxon>
        <taxon>Enterocloster</taxon>
    </lineage>
</organism>
<dbReference type="PANTHER" id="PTHR30419">
    <property type="entry name" value="HTH-TYPE TRANSCRIPTIONAL REGULATOR YBHD"/>
    <property type="match status" value="1"/>
</dbReference>
<comment type="similarity">
    <text evidence="1">Belongs to the LysR transcriptional regulatory family.</text>
</comment>
<dbReference type="InterPro" id="IPR036388">
    <property type="entry name" value="WH-like_DNA-bd_sf"/>
</dbReference>
<evidence type="ECO:0000313" key="6">
    <source>
        <dbReference type="EMBL" id="HJB08395.1"/>
    </source>
</evidence>
<dbReference type="PROSITE" id="PS50931">
    <property type="entry name" value="HTH_LYSR"/>
    <property type="match status" value="1"/>
</dbReference>
<gene>
    <name evidence="6" type="ORF">H9716_11130</name>
</gene>
<dbReference type="Gene3D" id="3.40.190.290">
    <property type="match status" value="1"/>
</dbReference>
<proteinExistence type="inferred from homology"/>
<evidence type="ECO:0000313" key="7">
    <source>
        <dbReference type="Proteomes" id="UP000886804"/>
    </source>
</evidence>
<reference evidence="6" key="1">
    <citation type="journal article" date="2021" name="PeerJ">
        <title>Extensive microbial diversity within the chicken gut microbiome revealed by metagenomics and culture.</title>
        <authorList>
            <person name="Gilroy R."/>
            <person name="Ravi A."/>
            <person name="Getino M."/>
            <person name="Pursley I."/>
            <person name="Horton D.L."/>
            <person name="Alikhan N.F."/>
            <person name="Baker D."/>
            <person name="Gharbi K."/>
            <person name="Hall N."/>
            <person name="Watson M."/>
            <person name="Adriaenssens E.M."/>
            <person name="Foster-Nyarko E."/>
            <person name="Jarju S."/>
            <person name="Secka A."/>
            <person name="Antonio M."/>
            <person name="Oren A."/>
            <person name="Chaudhuri R.R."/>
            <person name="La Ragione R."/>
            <person name="Hildebrand F."/>
            <person name="Pallen M.J."/>
        </authorList>
    </citation>
    <scope>NUCLEOTIDE SEQUENCE</scope>
    <source>
        <strain evidence="6">CHK188-4685</strain>
    </source>
</reference>
<dbReference type="InterPro" id="IPR050950">
    <property type="entry name" value="HTH-type_LysR_regulators"/>
</dbReference>
<evidence type="ECO:0000256" key="1">
    <source>
        <dbReference type="ARBA" id="ARBA00009437"/>
    </source>
</evidence>
<dbReference type="GO" id="GO:0003700">
    <property type="term" value="F:DNA-binding transcription factor activity"/>
    <property type="evidence" value="ECO:0007669"/>
    <property type="project" value="InterPro"/>
</dbReference>
<dbReference type="GO" id="GO:0003677">
    <property type="term" value="F:DNA binding"/>
    <property type="evidence" value="ECO:0007669"/>
    <property type="project" value="UniProtKB-KW"/>
</dbReference>
<dbReference type="SUPFAM" id="SSF53850">
    <property type="entry name" value="Periplasmic binding protein-like II"/>
    <property type="match status" value="1"/>
</dbReference>
<evidence type="ECO:0000259" key="5">
    <source>
        <dbReference type="PROSITE" id="PS50931"/>
    </source>
</evidence>
<dbReference type="AlphaFoldDB" id="A0A9D2L9P9"/>
<feature type="domain" description="HTH lysR-type" evidence="5">
    <location>
        <begin position="1"/>
        <end position="58"/>
    </location>
</feature>
<dbReference type="EMBL" id="DWYS01000133">
    <property type="protein sequence ID" value="HJB08395.1"/>
    <property type="molecule type" value="Genomic_DNA"/>
</dbReference>
<dbReference type="InterPro" id="IPR036390">
    <property type="entry name" value="WH_DNA-bd_sf"/>
</dbReference>
<keyword evidence="4" id="KW-0804">Transcription</keyword>
<dbReference type="PRINTS" id="PR00039">
    <property type="entry name" value="HTHLYSR"/>
</dbReference>
<dbReference type="InterPro" id="IPR005119">
    <property type="entry name" value="LysR_subst-bd"/>
</dbReference>
<dbReference type="Gene3D" id="1.10.10.10">
    <property type="entry name" value="Winged helix-like DNA-binding domain superfamily/Winged helix DNA-binding domain"/>
    <property type="match status" value="1"/>
</dbReference>
<keyword evidence="2" id="KW-0805">Transcription regulation</keyword>
<dbReference type="SUPFAM" id="SSF46785">
    <property type="entry name" value="Winged helix' DNA-binding domain"/>
    <property type="match status" value="1"/>
</dbReference>
<dbReference type="Proteomes" id="UP000886804">
    <property type="component" value="Unassembled WGS sequence"/>
</dbReference>